<dbReference type="Pfam" id="PF02771">
    <property type="entry name" value="Acyl-CoA_dh_N"/>
    <property type="match status" value="1"/>
</dbReference>
<name>A0A8J3E5D5_9PROT</name>
<keyword evidence="4 12" id="KW-0274">FAD</keyword>
<dbReference type="SUPFAM" id="SSF56645">
    <property type="entry name" value="Acyl-CoA dehydrogenase NM domain-like"/>
    <property type="match status" value="1"/>
</dbReference>
<comment type="catalytic activity">
    <reaction evidence="6">
        <text>3-sulfinopropanoyl-CoA + H2O = propanoyl-CoA + sulfite + H(+)</text>
        <dbReference type="Rhea" id="RHEA:41624"/>
        <dbReference type="ChEBI" id="CHEBI:15377"/>
        <dbReference type="ChEBI" id="CHEBI:15378"/>
        <dbReference type="ChEBI" id="CHEBI:17359"/>
        <dbReference type="ChEBI" id="CHEBI:57392"/>
        <dbReference type="ChEBI" id="CHEBI:78349"/>
        <dbReference type="EC" id="3.13.1.4"/>
    </reaction>
    <physiologicalReaction direction="left-to-right" evidence="6">
        <dbReference type="Rhea" id="RHEA:41625"/>
    </physiologicalReaction>
</comment>
<dbReference type="EC" id="3.13.1.4" evidence="8"/>
<dbReference type="InterPro" id="IPR036250">
    <property type="entry name" value="AcylCo_DH-like_C"/>
</dbReference>
<dbReference type="SUPFAM" id="SSF47203">
    <property type="entry name" value="Acyl-CoA dehydrogenase C-terminal domain-like"/>
    <property type="match status" value="1"/>
</dbReference>
<sequence>MILNEQQTMIRDMARQFARERLAPEAEARDREHRFPREALKEMGELGFLGMLVPEEYDGAGVDHVAYALAIEEIAAGEGATSTIMSVHNSVGCMPILKFGTDAQTERFLKPMARGRMLGAFCLTEPQAGSDASALRTRARRVGDKWVLTGTKQFITSGKNGDVAIVFAVTDAQAGKRGISAFIVPTSTPGYTVARVEEKLGQHASDTAQITFEEMALEADLMLGREGEGYKIALSNLEGGRIGIAAQSVGMARAAFEAAERYAGERETFGVKIREHQAVGFRLADMATRIEAARLLYLQAAALRDAGRPCLKEAAMAKLYASEMAEWVCSAAIQIHGGYGYLKDFPVERIYRDVRVCQIYEGTSDIQRLVIARQLANESGAN</sequence>
<comment type="similarity">
    <text evidence="2 12">Belongs to the acyl-CoA dehydrogenase family.</text>
</comment>
<dbReference type="RefSeq" id="WP_189049413.1">
    <property type="nucleotide sequence ID" value="NZ_BMJQ01000011.1"/>
</dbReference>
<dbReference type="Gene3D" id="2.40.110.10">
    <property type="entry name" value="Butyryl-CoA Dehydrogenase, subunit A, domain 2"/>
    <property type="match status" value="1"/>
</dbReference>
<evidence type="ECO:0000256" key="6">
    <source>
        <dbReference type="ARBA" id="ARBA00052938"/>
    </source>
</evidence>
<dbReference type="PIRSF" id="PIRSF016578">
    <property type="entry name" value="HsaA"/>
    <property type="match status" value="1"/>
</dbReference>
<dbReference type="Gene3D" id="1.20.140.10">
    <property type="entry name" value="Butyryl-CoA Dehydrogenase, subunit A, domain 3"/>
    <property type="match status" value="1"/>
</dbReference>
<evidence type="ECO:0000256" key="4">
    <source>
        <dbReference type="ARBA" id="ARBA00022827"/>
    </source>
</evidence>
<dbReference type="InterPro" id="IPR013786">
    <property type="entry name" value="AcylCoA_DH/ox_N"/>
</dbReference>
<comment type="caution">
    <text evidence="16">The sequence shown here is derived from an EMBL/GenBank/DDBJ whole genome shotgun (WGS) entry which is preliminary data.</text>
</comment>
<evidence type="ECO:0000256" key="10">
    <source>
        <dbReference type="ARBA" id="ARBA00068311"/>
    </source>
</evidence>
<dbReference type="Pfam" id="PF02770">
    <property type="entry name" value="Acyl-CoA_dh_M"/>
    <property type="match status" value="1"/>
</dbReference>
<dbReference type="PROSITE" id="PS00073">
    <property type="entry name" value="ACYL_COA_DH_2"/>
    <property type="match status" value="1"/>
</dbReference>
<dbReference type="GO" id="GO:0050660">
    <property type="term" value="F:flavin adenine dinucleotide binding"/>
    <property type="evidence" value="ECO:0007669"/>
    <property type="project" value="InterPro"/>
</dbReference>
<evidence type="ECO:0000256" key="3">
    <source>
        <dbReference type="ARBA" id="ARBA00022630"/>
    </source>
</evidence>
<evidence type="ECO:0000259" key="14">
    <source>
        <dbReference type="Pfam" id="PF02770"/>
    </source>
</evidence>
<dbReference type="PROSITE" id="PS00072">
    <property type="entry name" value="ACYL_COA_DH_1"/>
    <property type="match status" value="1"/>
</dbReference>
<dbReference type="InterPro" id="IPR046373">
    <property type="entry name" value="Acyl-CoA_Oxase/DH_mid-dom_sf"/>
</dbReference>
<evidence type="ECO:0000256" key="9">
    <source>
        <dbReference type="ARBA" id="ARBA00067292"/>
    </source>
</evidence>
<feature type="domain" description="Acyl-CoA oxidase/dehydrogenase middle" evidence="14">
    <location>
        <begin position="120"/>
        <end position="214"/>
    </location>
</feature>
<comment type="cofactor">
    <cofactor evidence="1 12">
        <name>FAD</name>
        <dbReference type="ChEBI" id="CHEBI:57692"/>
    </cofactor>
</comment>
<evidence type="ECO:0000256" key="8">
    <source>
        <dbReference type="ARBA" id="ARBA00066461"/>
    </source>
</evidence>
<evidence type="ECO:0000313" key="16">
    <source>
        <dbReference type="EMBL" id="GGF31420.1"/>
    </source>
</evidence>
<organism evidence="16 17">
    <name type="scientific">Aliidongia dinghuensis</name>
    <dbReference type="NCBI Taxonomy" id="1867774"/>
    <lineage>
        <taxon>Bacteria</taxon>
        <taxon>Pseudomonadati</taxon>
        <taxon>Pseudomonadota</taxon>
        <taxon>Alphaproteobacteria</taxon>
        <taxon>Rhodospirillales</taxon>
        <taxon>Dongiaceae</taxon>
        <taxon>Aliidongia</taxon>
    </lineage>
</organism>
<dbReference type="Proteomes" id="UP000646365">
    <property type="component" value="Unassembled WGS sequence"/>
</dbReference>
<dbReference type="EC" id="1.3.8.11" evidence="7"/>
<keyword evidence="5 12" id="KW-0560">Oxidoreductase</keyword>
<dbReference type="Gene3D" id="1.10.540.10">
    <property type="entry name" value="Acyl-CoA dehydrogenase/oxidase, N-terminal domain"/>
    <property type="match status" value="1"/>
</dbReference>
<evidence type="ECO:0000256" key="11">
    <source>
        <dbReference type="ARBA" id="ARBA00075603"/>
    </source>
</evidence>
<dbReference type="FunFam" id="1.20.140.10:FF:000004">
    <property type="entry name" value="Acyl-CoA dehydrogenase FadE25"/>
    <property type="match status" value="1"/>
</dbReference>
<keyword evidence="17" id="KW-1185">Reference proteome</keyword>
<dbReference type="GO" id="GO:0003995">
    <property type="term" value="F:acyl-CoA dehydrogenase activity"/>
    <property type="evidence" value="ECO:0007669"/>
    <property type="project" value="InterPro"/>
</dbReference>
<keyword evidence="3 12" id="KW-0285">Flavoprotein</keyword>
<feature type="domain" description="Acyl-CoA dehydrogenase/oxidase N-terminal" evidence="15">
    <location>
        <begin position="4"/>
        <end position="115"/>
    </location>
</feature>
<protein>
    <recommendedName>
        <fullName evidence="10">3-sulfinopropanoyl-CoA desulfinase</fullName>
        <ecNumber evidence="7">1.3.8.11</ecNumber>
        <ecNumber evidence="8">3.13.1.4</ecNumber>
    </recommendedName>
    <alternativeName>
        <fullName evidence="11">3-sulfinopropionyl coenzyme A desulfinase</fullName>
    </alternativeName>
    <alternativeName>
        <fullName evidence="9">Cyclohexane-1-carbonyl-CoA dehydrogenase</fullName>
    </alternativeName>
</protein>
<dbReference type="PANTHER" id="PTHR43884:SF12">
    <property type="entry name" value="ISOVALERYL-COA DEHYDROGENASE, MITOCHONDRIAL-RELATED"/>
    <property type="match status" value="1"/>
</dbReference>
<dbReference type="FunFam" id="2.40.110.10:FF:000009">
    <property type="entry name" value="Acyl-CoA dehydrogenase"/>
    <property type="match status" value="1"/>
</dbReference>
<evidence type="ECO:0000256" key="12">
    <source>
        <dbReference type="RuleBase" id="RU362125"/>
    </source>
</evidence>
<dbReference type="FunFam" id="1.10.540.10:FF:000002">
    <property type="entry name" value="Acyl-CoA dehydrogenase FadE19"/>
    <property type="match status" value="1"/>
</dbReference>
<accession>A0A8J3E5D5</accession>
<evidence type="ECO:0000259" key="15">
    <source>
        <dbReference type="Pfam" id="PF02771"/>
    </source>
</evidence>
<reference evidence="16" key="1">
    <citation type="journal article" date="2014" name="Int. J. Syst. Evol. Microbiol.">
        <title>Complete genome sequence of Corynebacterium casei LMG S-19264T (=DSM 44701T), isolated from a smear-ripened cheese.</title>
        <authorList>
            <consortium name="US DOE Joint Genome Institute (JGI-PGF)"/>
            <person name="Walter F."/>
            <person name="Albersmeier A."/>
            <person name="Kalinowski J."/>
            <person name="Ruckert C."/>
        </authorList>
    </citation>
    <scope>NUCLEOTIDE SEQUENCE</scope>
    <source>
        <strain evidence="16">CGMCC 1.15725</strain>
    </source>
</reference>
<reference evidence="16" key="2">
    <citation type="submission" date="2020-09" db="EMBL/GenBank/DDBJ databases">
        <authorList>
            <person name="Sun Q."/>
            <person name="Zhou Y."/>
        </authorList>
    </citation>
    <scope>NUCLEOTIDE SEQUENCE</scope>
    <source>
        <strain evidence="16">CGMCC 1.15725</strain>
    </source>
</reference>
<evidence type="ECO:0000256" key="7">
    <source>
        <dbReference type="ARBA" id="ARBA00066361"/>
    </source>
</evidence>
<evidence type="ECO:0000313" key="17">
    <source>
        <dbReference type="Proteomes" id="UP000646365"/>
    </source>
</evidence>
<dbReference type="Pfam" id="PF00441">
    <property type="entry name" value="Acyl-CoA_dh_1"/>
    <property type="match status" value="1"/>
</dbReference>
<dbReference type="PANTHER" id="PTHR43884">
    <property type="entry name" value="ACYL-COA DEHYDROGENASE"/>
    <property type="match status" value="1"/>
</dbReference>
<dbReference type="EMBL" id="BMJQ01000011">
    <property type="protein sequence ID" value="GGF31420.1"/>
    <property type="molecule type" value="Genomic_DNA"/>
</dbReference>
<evidence type="ECO:0000259" key="13">
    <source>
        <dbReference type="Pfam" id="PF00441"/>
    </source>
</evidence>
<feature type="domain" description="Acyl-CoA dehydrogenase/oxidase C-terminal" evidence="13">
    <location>
        <begin position="227"/>
        <end position="375"/>
    </location>
</feature>
<dbReference type="InterPro" id="IPR009100">
    <property type="entry name" value="AcylCoA_DH/oxidase_NM_dom_sf"/>
</dbReference>
<proteinExistence type="inferred from homology"/>
<evidence type="ECO:0000256" key="1">
    <source>
        <dbReference type="ARBA" id="ARBA00001974"/>
    </source>
</evidence>
<dbReference type="AlphaFoldDB" id="A0A8J3E5D5"/>
<evidence type="ECO:0000256" key="5">
    <source>
        <dbReference type="ARBA" id="ARBA00023002"/>
    </source>
</evidence>
<dbReference type="InterPro" id="IPR006089">
    <property type="entry name" value="Acyl-CoA_DH_CS"/>
</dbReference>
<evidence type="ECO:0000256" key="2">
    <source>
        <dbReference type="ARBA" id="ARBA00009347"/>
    </source>
</evidence>
<gene>
    <name evidence="16" type="primary">mmgC</name>
    <name evidence="16" type="ORF">GCM10011611_41990</name>
</gene>
<dbReference type="InterPro" id="IPR037069">
    <property type="entry name" value="AcylCoA_DH/ox_N_sf"/>
</dbReference>
<dbReference type="InterPro" id="IPR009075">
    <property type="entry name" value="AcylCo_DH/oxidase_C"/>
</dbReference>
<dbReference type="InterPro" id="IPR006091">
    <property type="entry name" value="Acyl-CoA_Oxase/DH_mid-dom"/>
</dbReference>